<evidence type="ECO:0000313" key="1">
    <source>
        <dbReference type="EMBL" id="KAK5143638.1"/>
    </source>
</evidence>
<accession>A0ABR0L581</accession>
<keyword evidence="2" id="KW-1185">Reference proteome</keyword>
<proteinExistence type="predicted"/>
<sequence>MRDPETMQVEQLEILKQQIDSPAGHVDFSKGLKTIGLPPSLDSYRDATRYAHIRYLKCCECLNRLYDDIRKMRRQALLNKARATGSALRMAELSALKMNRISGLPDLKIGDESWIQGVPKGYLQREVAKAVLARRMLDEERDRLLPMSEEAAAAEQASREDDARGLRCRFSHVGGRV</sequence>
<dbReference type="Proteomes" id="UP001308179">
    <property type="component" value="Unassembled WGS sequence"/>
</dbReference>
<organism evidence="1 2">
    <name type="scientific">Rachicladosporium monterosium</name>
    <dbReference type="NCBI Taxonomy" id="1507873"/>
    <lineage>
        <taxon>Eukaryota</taxon>
        <taxon>Fungi</taxon>
        <taxon>Dikarya</taxon>
        <taxon>Ascomycota</taxon>
        <taxon>Pezizomycotina</taxon>
        <taxon>Dothideomycetes</taxon>
        <taxon>Dothideomycetidae</taxon>
        <taxon>Cladosporiales</taxon>
        <taxon>Cladosporiaceae</taxon>
        <taxon>Rachicladosporium</taxon>
    </lineage>
</organism>
<comment type="caution">
    <text evidence="1">The sequence shown here is derived from an EMBL/GenBank/DDBJ whole genome shotgun (WGS) entry which is preliminary data.</text>
</comment>
<gene>
    <name evidence="1" type="ORF">LTR32_004273</name>
</gene>
<protein>
    <submittedName>
        <fullName evidence="1">Uncharacterized protein</fullName>
    </submittedName>
</protein>
<name>A0ABR0L581_9PEZI</name>
<dbReference type="EMBL" id="JAVRRR010000295">
    <property type="protein sequence ID" value="KAK5143638.1"/>
    <property type="molecule type" value="Genomic_DNA"/>
</dbReference>
<evidence type="ECO:0000313" key="2">
    <source>
        <dbReference type="Proteomes" id="UP001308179"/>
    </source>
</evidence>
<reference evidence="1 2" key="1">
    <citation type="submission" date="2023-08" db="EMBL/GenBank/DDBJ databases">
        <title>Black Yeasts Isolated from many extreme environments.</title>
        <authorList>
            <person name="Coleine C."/>
            <person name="Stajich J.E."/>
            <person name="Selbmann L."/>
        </authorList>
    </citation>
    <scope>NUCLEOTIDE SEQUENCE [LARGE SCALE GENOMIC DNA]</scope>
    <source>
        <strain evidence="1 2">CCFEE 5386</strain>
    </source>
</reference>